<protein>
    <submittedName>
        <fullName evidence="7">LysR family transcriptional regulator</fullName>
    </submittedName>
</protein>
<dbReference type="Pfam" id="PF03466">
    <property type="entry name" value="LysR_substrate"/>
    <property type="match status" value="1"/>
</dbReference>
<organism evidence="7 8">
    <name type="scientific">Streptomyces cinnamoneus</name>
    <name type="common">Streptoverticillium cinnamoneum</name>
    <dbReference type="NCBI Taxonomy" id="53446"/>
    <lineage>
        <taxon>Bacteria</taxon>
        <taxon>Bacillati</taxon>
        <taxon>Actinomycetota</taxon>
        <taxon>Actinomycetes</taxon>
        <taxon>Kitasatosporales</taxon>
        <taxon>Streptomycetaceae</taxon>
        <taxon>Streptomyces</taxon>
        <taxon>Streptomyces cinnamoneus group</taxon>
    </lineage>
</organism>
<evidence type="ECO:0000256" key="1">
    <source>
        <dbReference type="ARBA" id="ARBA00009437"/>
    </source>
</evidence>
<dbReference type="InterPro" id="IPR036388">
    <property type="entry name" value="WH-like_DNA-bd_sf"/>
</dbReference>
<feature type="compositionally biased region" description="Low complexity" evidence="5">
    <location>
        <begin position="347"/>
        <end position="361"/>
    </location>
</feature>
<comment type="caution">
    <text evidence="7">The sequence shown here is derived from an EMBL/GenBank/DDBJ whole genome shotgun (WGS) entry which is preliminary data.</text>
</comment>
<dbReference type="EMBL" id="NHZO01000070">
    <property type="protein sequence ID" value="PHQ52851.1"/>
    <property type="molecule type" value="Genomic_DNA"/>
</dbReference>
<dbReference type="OrthoDB" id="3171102at2"/>
<keyword evidence="2" id="KW-0805">Transcription regulation</keyword>
<dbReference type="PROSITE" id="PS50931">
    <property type="entry name" value="HTH_LYSR"/>
    <property type="match status" value="1"/>
</dbReference>
<dbReference type="AlphaFoldDB" id="A0A2G1XNT7"/>
<name>A0A2G1XNT7_STRCJ</name>
<keyword evidence="8" id="KW-1185">Reference proteome</keyword>
<evidence type="ECO:0000256" key="5">
    <source>
        <dbReference type="SAM" id="MobiDB-lite"/>
    </source>
</evidence>
<keyword evidence="4" id="KW-0804">Transcription</keyword>
<gene>
    <name evidence="7" type="ORF">BLA24_04565</name>
</gene>
<dbReference type="InterPro" id="IPR036390">
    <property type="entry name" value="WH_DNA-bd_sf"/>
</dbReference>
<evidence type="ECO:0000256" key="2">
    <source>
        <dbReference type="ARBA" id="ARBA00023015"/>
    </source>
</evidence>
<dbReference type="GO" id="GO:0003677">
    <property type="term" value="F:DNA binding"/>
    <property type="evidence" value="ECO:0007669"/>
    <property type="project" value="UniProtKB-KW"/>
</dbReference>
<dbReference type="GO" id="GO:0032993">
    <property type="term" value="C:protein-DNA complex"/>
    <property type="evidence" value="ECO:0007669"/>
    <property type="project" value="TreeGrafter"/>
</dbReference>
<evidence type="ECO:0000256" key="3">
    <source>
        <dbReference type="ARBA" id="ARBA00023125"/>
    </source>
</evidence>
<dbReference type="Gene3D" id="1.10.10.10">
    <property type="entry name" value="Winged helix-like DNA-binding domain superfamily/Winged helix DNA-binding domain"/>
    <property type="match status" value="1"/>
</dbReference>
<feature type="compositionally biased region" description="Basic and acidic residues" evidence="5">
    <location>
        <begin position="309"/>
        <end position="322"/>
    </location>
</feature>
<dbReference type="Proteomes" id="UP000222531">
    <property type="component" value="Unassembled WGS sequence"/>
</dbReference>
<dbReference type="InterPro" id="IPR000847">
    <property type="entry name" value="LysR_HTH_N"/>
</dbReference>
<evidence type="ECO:0000259" key="6">
    <source>
        <dbReference type="PROSITE" id="PS50931"/>
    </source>
</evidence>
<feature type="region of interest" description="Disordered" evidence="5">
    <location>
        <begin position="309"/>
        <end position="374"/>
    </location>
</feature>
<dbReference type="Pfam" id="PF00126">
    <property type="entry name" value="HTH_1"/>
    <property type="match status" value="1"/>
</dbReference>
<dbReference type="RefSeq" id="WP_099197869.1">
    <property type="nucleotide sequence ID" value="NZ_JBIRXA010000007.1"/>
</dbReference>
<sequence length="374" mass="39966">MELEVRHLRVVCAIAETGSLTRAAAALRLTQPGISAQLRRIESVLGGRIFERCQTGVTTTPFGELVLTRARAILPGVDDLLATTARATRTRSAPHRVRLGSVGAPLLSGLALAVRSLLPGVEITSRAGQAPQSLLDDIAADRLEAAVVGDSPGYELVPPDGVVLQPVITEPVFALLPADHPLAAMEEVCLDRLAEEDWAGPPPDDRTREYWASVLALTDHRARIPYEADGRVLIEIVRAGLAVSLCQATFLEVPGVVIRPLQGDPLWYRHVLAWHRDGPLAPVGEAVLARVRERHRASGRESGVYSRWRERRAEVKPARAGRDVPAGPTGPGKAARGGGQGQLPRSVVPARGGPGRPAAGGEVRHRPRGTGIRP</sequence>
<keyword evidence="3" id="KW-0238">DNA-binding</keyword>
<comment type="similarity">
    <text evidence="1">Belongs to the LysR transcriptional regulatory family.</text>
</comment>
<feature type="domain" description="HTH lysR-type" evidence="6">
    <location>
        <begin position="1"/>
        <end position="60"/>
    </location>
</feature>
<dbReference type="PANTHER" id="PTHR30346:SF30">
    <property type="entry name" value="SMALL NEUTRAL PROTEASE REGULATORY PROTEIN"/>
    <property type="match status" value="1"/>
</dbReference>
<feature type="compositionally biased region" description="Low complexity" evidence="5">
    <location>
        <begin position="325"/>
        <end position="334"/>
    </location>
</feature>
<dbReference type="CDD" id="cd08414">
    <property type="entry name" value="PBP2_LTTR_aromatics_like"/>
    <property type="match status" value="1"/>
</dbReference>
<accession>A0A2G1XNT7</accession>
<evidence type="ECO:0000313" key="8">
    <source>
        <dbReference type="Proteomes" id="UP000222531"/>
    </source>
</evidence>
<evidence type="ECO:0000256" key="4">
    <source>
        <dbReference type="ARBA" id="ARBA00023163"/>
    </source>
</evidence>
<dbReference type="SUPFAM" id="SSF46785">
    <property type="entry name" value="Winged helix' DNA-binding domain"/>
    <property type="match status" value="1"/>
</dbReference>
<dbReference type="Gene3D" id="3.40.190.290">
    <property type="match status" value="1"/>
</dbReference>
<dbReference type="PANTHER" id="PTHR30346">
    <property type="entry name" value="TRANSCRIPTIONAL DUAL REGULATOR HCAR-RELATED"/>
    <property type="match status" value="1"/>
</dbReference>
<dbReference type="GO" id="GO:0003700">
    <property type="term" value="F:DNA-binding transcription factor activity"/>
    <property type="evidence" value="ECO:0007669"/>
    <property type="project" value="InterPro"/>
</dbReference>
<dbReference type="SUPFAM" id="SSF53850">
    <property type="entry name" value="Periplasmic binding protein-like II"/>
    <property type="match status" value="1"/>
</dbReference>
<dbReference type="InterPro" id="IPR005119">
    <property type="entry name" value="LysR_subst-bd"/>
</dbReference>
<dbReference type="PRINTS" id="PR00039">
    <property type="entry name" value="HTHLYSR"/>
</dbReference>
<proteinExistence type="inferred from homology"/>
<reference evidence="7 8" key="1">
    <citation type="journal article" date="2017" name="Biochemistry">
        <title>Identification of the Biosynthetic Pathway for the Antibiotic Bicyclomycin.</title>
        <authorList>
            <person name="Patteson J."/>
            <person name="Cai W."/>
            <person name="Johnson R.A."/>
            <person name="Santa Maria K."/>
            <person name="Li B."/>
        </authorList>
    </citation>
    <scope>NUCLEOTIDE SEQUENCE [LARGE SCALE GENOMIC DNA]</scope>
    <source>
        <strain evidence="7 8">ATCC 21532</strain>
    </source>
</reference>
<evidence type="ECO:0000313" key="7">
    <source>
        <dbReference type="EMBL" id="PHQ52851.1"/>
    </source>
</evidence>